<dbReference type="Proteomes" id="UP000186817">
    <property type="component" value="Unassembled WGS sequence"/>
</dbReference>
<dbReference type="Pfam" id="PF09229">
    <property type="entry name" value="Aha1_N"/>
    <property type="match status" value="1"/>
</dbReference>
<evidence type="ECO:0000256" key="2">
    <source>
        <dbReference type="SAM" id="MobiDB-lite"/>
    </source>
</evidence>
<dbReference type="InterPro" id="IPR036338">
    <property type="entry name" value="Aha1"/>
</dbReference>
<organism evidence="4 5">
    <name type="scientific">Symbiodinium microadriaticum</name>
    <name type="common">Dinoflagellate</name>
    <name type="synonym">Zooxanthella microadriatica</name>
    <dbReference type="NCBI Taxonomy" id="2951"/>
    <lineage>
        <taxon>Eukaryota</taxon>
        <taxon>Sar</taxon>
        <taxon>Alveolata</taxon>
        <taxon>Dinophyceae</taxon>
        <taxon>Suessiales</taxon>
        <taxon>Symbiodiniaceae</taxon>
        <taxon>Symbiodinium</taxon>
    </lineage>
</organism>
<comment type="similarity">
    <text evidence="1">Belongs to the AHA1 family.</text>
</comment>
<dbReference type="EMBL" id="LSRX01000555">
    <property type="protein sequence ID" value="OLP94130.1"/>
    <property type="molecule type" value="Genomic_DNA"/>
</dbReference>
<sequence>MAWDEKNRDEWAKQFLERLGPERKTFKETQIPLEGTEGATMSFFRVETKGDCALAMKGGKSQPIFELRIDLDWKVEQPIEKGKSILEAKGQIQVTDFSSEDSGAPQMKLICDNQLPPGATPAFQDLPKKLK</sequence>
<evidence type="ECO:0000313" key="5">
    <source>
        <dbReference type="Proteomes" id="UP000186817"/>
    </source>
</evidence>
<evidence type="ECO:0000256" key="1">
    <source>
        <dbReference type="ARBA" id="ARBA00006817"/>
    </source>
</evidence>
<name>A0A1Q9DGB0_SYMMI</name>
<comment type="caution">
    <text evidence="4">The sequence shown here is derived from an EMBL/GenBank/DDBJ whole genome shotgun (WGS) entry which is preliminary data.</text>
</comment>
<dbReference type="GO" id="GO:0001671">
    <property type="term" value="F:ATPase activator activity"/>
    <property type="evidence" value="ECO:0007669"/>
    <property type="project" value="InterPro"/>
</dbReference>
<feature type="domain" description="Activator of Hsp90 ATPase AHSA1-like N-terminal" evidence="3">
    <location>
        <begin position="5"/>
        <end position="109"/>
    </location>
</feature>
<proteinExistence type="inferred from homology"/>
<dbReference type="GO" id="GO:0051087">
    <property type="term" value="F:protein-folding chaperone binding"/>
    <property type="evidence" value="ECO:0007669"/>
    <property type="project" value="InterPro"/>
</dbReference>
<gene>
    <name evidence="4" type="ORF">AK812_SmicGene23861</name>
</gene>
<feature type="region of interest" description="Disordered" evidence="2">
    <location>
        <begin position="111"/>
        <end position="131"/>
    </location>
</feature>
<evidence type="ECO:0000259" key="3">
    <source>
        <dbReference type="Pfam" id="PF09229"/>
    </source>
</evidence>
<evidence type="ECO:0000313" key="4">
    <source>
        <dbReference type="EMBL" id="OLP94130.1"/>
    </source>
</evidence>
<protein>
    <recommendedName>
        <fullName evidence="3">Activator of Hsp90 ATPase AHSA1-like N-terminal domain-containing protein</fullName>
    </recommendedName>
</protein>
<dbReference type="AlphaFoldDB" id="A0A1Q9DGB0"/>
<dbReference type="OrthoDB" id="567237at2759"/>
<keyword evidence="5" id="KW-1185">Reference proteome</keyword>
<dbReference type="Gene3D" id="3.15.10.20">
    <property type="entry name" value="Activator of Hsp90 ATPase Aha1, N-terminal domain"/>
    <property type="match status" value="1"/>
</dbReference>
<dbReference type="SUPFAM" id="SSF103111">
    <property type="entry name" value="Activator of Hsp90 ATPase, Aha1"/>
    <property type="match status" value="1"/>
</dbReference>
<reference evidence="4 5" key="1">
    <citation type="submission" date="2016-02" db="EMBL/GenBank/DDBJ databases">
        <title>Genome analysis of coral dinoflagellate symbionts highlights evolutionary adaptations to a symbiotic lifestyle.</title>
        <authorList>
            <person name="Aranda M."/>
            <person name="Li Y."/>
            <person name="Liew Y.J."/>
            <person name="Baumgarten S."/>
            <person name="Simakov O."/>
            <person name="Wilson M."/>
            <person name="Piel J."/>
            <person name="Ashoor H."/>
            <person name="Bougouffa S."/>
            <person name="Bajic V.B."/>
            <person name="Ryu T."/>
            <person name="Ravasi T."/>
            <person name="Bayer T."/>
            <person name="Micklem G."/>
            <person name="Kim H."/>
            <person name="Bhak J."/>
            <person name="Lajeunesse T.C."/>
            <person name="Voolstra C.R."/>
        </authorList>
    </citation>
    <scope>NUCLEOTIDE SEQUENCE [LARGE SCALE GENOMIC DNA]</scope>
    <source>
        <strain evidence="4 5">CCMP2467</strain>
    </source>
</reference>
<accession>A0A1Q9DGB0</accession>
<dbReference type="InterPro" id="IPR015310">
    <property type="entry name" value="AHSA1-like_N"/>
</dbReference>